<dbReference type="Proteomes" id="UP001181533">
    <property type="component" value="Unassembled WGS sequence"/>
</dbReference>
<geneLocation type="plasmid" evidence="3 5">
    <name>unnamed3</name>
</geneLocation>
<reference evidence="1 4" key="1">
    <citation type="journal article" date="2015" name="Genome Announc.">
        <title>Complete genome sequences for 35 biothreat assay-relevant bacillus species.</title>
        <authorList>
            <person name="Johnson S.L."/>
            <person name="Daligault H.E."/>
            <person name="Davenport K.W."/>
            <person name="Jaissle J."/>
            <person name="Frey K.G."/>
            <person name="Ladner J.T."/>
            <person name="Broomall S.M."/>
            <person name="Bishop-Lilly K.A."/>
            <person name="Bruce D.C."/>
            <person name="Gibbons H.S."/>
            <person name="Coyne S.R."/>
            <person name="Lo C.C."/>
            <person name="Meincke L."/>
            <person name="Munk A.C."/>
            <person name="Koroleva G.I."/>
            <person name="Rosenzweig C.N."/>
            <person name="Palacios G.F."/>
            <person name="Redden C.L."/>
            <person name="Minogue T.D."/>
            <person name="Chain P.S."/>
        </authorList>
    </citation>
    <scope>NUCLEOTIDE SEQUENCE [LARGE SCALE GENOMIC DNA]</scope>
    <source>
        <strain evidence="1 4">HD1011</strain>
        <plasmid evidence="1 4">2</plasmid>
    </source>
</reference>
<dbReference type="Pfam" id="PF19903">
    <property type="entry name" value="DUF6376"/>
    <property type="match status" value="1"/>
</dbReference>
<dbReference type="InterPro" id="IPR045956">
    <property type="entry name" value="DUF6376"/>
</dbReference>
<evidence type="ECO:0000313" key="4">
    <source>
        <dbReference type="Proteomes" id="UP000031876"/>
    </source>
</evidence>
<reference evidence="2" key="2">
    <citation type="submission" date="2019-07" db="EMBL/GenBank/DDBJ databases">
        <title>Phylogenomic Reclassification of ATCC Bacillus Strains and Various Taxa within the Genus Bacillus.</title>
        <authorList>
            <person name="Riojas M.A."/>
            <person name="Frank A.M."/>
            <person name="Fenn S.L."/>
            <person name="King S.P."/>
            <person name="Brower S.M."/>
            <person name="Hazbon M.H."/>
        </authorList>
    </citation>
    <scope>NUCLEOTIDE SEQUENCE</scope>
    <source>
        <strain evidence="2">ATCC 35646</strain>
    </source>
</reference>
<dbReference type="EMBL" id="CP009334">
    <property type="protein sequence ID" value="AJG73944.1"/>
    <property type="molecule type" value="Genomic_DNA"/>
</dbReference>
<evidence type="ECO:0008006" key="6">
    <source>
        <dbReference type="Google" id="ProtNLM"/>
    </source>
</evidence>
<keyword evidence="3" id="KW-0614">Plasmid</keyword>
<geneLocation type="plasmid" evidence="1 4">
    <name>2</name>
</geneLocation>
<evidence type="ECO:0000313" key="3">
    <source>
        <dbReference type="EMBL" id="QKH22882.1"/>
    </source>
</evidence>
<dbReference type="KEGG" id="btw:BF38_5658"/>
<dbReference type="EMBL" id="CP053979">
    <property type="protein sequence ID" value="QKH22882.1"/>
    <property type="molecule type" value="Genomic_DNA"/>
</dbReference>
<dbReference type="Proteomes" id="UP000501107">
    <property type="component" value="Plasmid unnamed3"/>
</dbReference>
<proteinExistence type="predicted"/>
<accession>A0A0B5N862</accession>
<gene>
    <name evidence="1" type="ORF">BF38_5658</name>
    <name evidence="2" type="ORF">FO599_00375</name>
    <name evidence="3" type="ORF">FOC89_02570</name>
</gene>
<evidence type="ECO:0000313" key="1">
    <source>
        <dbReference type="EMBL" id="AJG73944.1"/>
    </source>
</evidence>
<name>A0A0B5N862_BACTU</name>
<organism evidence="3 5">
    <name type="scientific">Bacillus thuringiensis</name>
    <dbReference type="NCBI Taxonomy" id="1428"/>
    <lineage>
        <taxon>Bacteria</taxon>
        <taxon>Bacillati</taxon>
        <taxon>Bacillota</taxon>
        <taxon>Bacilli</taxon>
        <taxon>Bacillales</taxon>
        <taxon>Bacillaceae</taxon>
        <taxon>Bacillus</taxon>
        <taxon>Bacillus cereus group</taxon>
    </lineage>
</organism>
<protein>
    <recommendedName>
        <fullName evidence="6">Lipoprotein</fullName>
    </recommendedName>
</protein>
<dbReference type="AlphaFoldDB" id="A0A0B5N862"/>
<dbReference type="EMBL" id="VKQN01000001">
    <property type="protein sequence ID" value="MDR4174583.1"/>
    <property type="molecule type" value="Genomic_DNA"/>
</dbReference>
<sequence>MFKRKILSIALPLMLVGGGCVQVYSGKAIEKKEIPKSHQTVTTVMYIDYLVNFMVDLEEANKSANKLLQLDESLNSVDMEFKSEIHSLKTSINVFKSIEPPKKYKEVHAKLLDSIISLDKGLDLVEQGIVDVESADFKTGKQTVMDSAEDYIKGLEEIDKLSGGEVSEAIDTWEEDK</sequence>
<dbReference type="RefSeq" id="WP_000476432.1">
    <property type="nucleotide sequence ID" value="NZ_CP009334.1"/>
</dbReference>
<dbReference type="PROSITE" id="PS51257">
    <property type="entry name" value="PROKAR_LIPOPROTEIN"/>
    <property type="match status" value="1"/>
</dbReference>
<evidence type="ECO:0000313" key="5">
    <source>
        <dbReference type="Proteomes" id="UP000501107"/>
    </source>
</evidence>
<reference evidence="3 5" key="3">
    <citation type="submission" date="2020-05" db="EMBL/GenBank/DDBJ databases">
        <title>FDA dAtabase for Regulatory Grade micrObial Sequences (FDA-ARGOS): Supporting development and validation of Infectious Disease Dx tests.</title>
        <authorList>
            <person name="Nelson B."/>
            <person name="Plummer A."/>
            <person name="Tallon L."/>
            <person name="Sadzewicz L."/>
            <person name="Zhao X."/>
            <person name="Vavikolanu K."/>
            <person name="Mehta A."/>
            <person name="Aluvathingal J."/>
            <person name="Nadendla S."/>
            <person name="Myers T."/>
            <person name="Yan Y."/>
            <person name="Sichtig H."/>
        </authorList>
    </citation>
    <scope>NUCLEOTIDE SEQUENCE [LARGE SCALE GENOMIC DNA]</scope>
    <source>
        <strain evidence="3 5">FDAARGOS_795</strain>
        <plasmid evidence="3 5">unnamed3</plasmid>
    </source>
</reference>
<evidence type="ECO:0000313" key="2">
    <source>
        <dbReference type="EMBL" id="MDR4174583.1"/>
    </source>
</evidence>
<dbReference type="Proteomes" id="UP000031876">
    <property type="component" value="Plasmid 2"/>
</dbReference>